<sequence length="510" mass="53227">MTTARWPLNVFRAGPVAAGATLWRSRGQLHVTVIAKATFAMVAGGEAQRIEPLEVIRSEVYTRGHPMKPLLAASELAPWLERAEVVLTGHAWAPGGVPVRRMPVRLAILRGAAALVDKRLEVVGDRTATAASPDPEPEPFVKMPIEYQRAWGGDIRDPENPFGVGAIQDPRGRTSLPNLLPPGGGRAPIGLGPIPPMVASRASRLRGLARTALEGIASIPDDFDWSYFQSAPADQRFDRVLGGEQIVLEGLSPRHPALITRLPALRALATIYLPNGAQRWLLLVGDTLIVHPDAERCAVVFRGSFQVALEEALSALRVAVGVEVGGEPVPWPDATEVLAIAPIEVAAAGRVKSGDWSSTVTLDEGDVVDAPVSVAGVAAGPEPAREGAHPLEGTFPLGDTLPPAGGGARPHEARTVPLPHVRVRGPGQDDAMSAPFPIAPAGTRGERECGERPSAPWAAGGTAAVPAIASPLEGTIDLSEPEAAPAPAQTAPSPAQDLAPAPAPVEIATP</sequence>
<feature type="region of interest" description="Disordered" evidence="1">
    <location>
        <begin position="474"/>
        <end position="510"/>
    </location>
</feature>
<feature type="non-terminal residue" evidence="3">
    <location>
        <position position="510"/>
    </location>
</feature>
<dbReference type="EMBL" id="JEMB01001303">
    <property type="protein sequence ID" value="KYF88761.1"/>
    <property type="molecule type" value="Genomic_DNA"/>
</dbReference>
<accession>A0A150S8M5</accession>
<comment type="caution">
    <text evidence="3">The sequence shown here is derived from an EMBL/GenBank/DDBJ whole genome shotgun (WGS) entry which is preliminary data.</text>
</comment>
<evidence type="ECO:0000256" key="1">
    <source>
        <dbReference type="SAM" id="MobiDB-lite"/>
    </source>
</evidence>
<dbReference type="Pfam" id="PF09937">
    <property type="entry name" value="DUF2169"/>
    <property type="match status" value="1"/>
</dbReference>
<feature type="region of interest" description="Disordered" evidence="1">
    <location>
        <begin position="442"/>
        <end position="461"/>
    </location>
</feature>
<evidence type="ECO:0000313" key="4">
    <source>
        <dbReference type="Proteomes" id="UP000075635"/>
    </source>
</evidence>
<dbReference type="InterPro" id="IPR018683">
    <property type="entry name" value="DUF2169"/>
</dbReference>
<feature type="compositionally biased region" description="Low complexity" evidence="1">
    <location>
        <begin position="481"/>
        <end position="496"/>
    </location>
</feature>
<name>A0A150S8M5_SORCE</name>
<dbReference type="Proteomes" id="UP000075635">
    <property type="component" value="Unassembled WGS sequence"/>
</dbReference>
<proteinExistence type="predicted"/>
<evidence type="ECO:0000259" key="2">
    <source>
        <dbReference type="Pfam" id="PF09937"/>
    </source>
</evidence>
<organism evidence="3 4">
    <name type="scientific">Sorangium cellulosum</name>
    <name type="common">Polyangium cellulosum</name>
    <dbReference type="NCBI Taxonomy" id="56"/>
    <lineage>
        <taxon>Bacteria</taxon>
        <taxon>Pseudomonadati</taxon>
        <taxon>Myxococcota</taxon>
        <taxon>Polyangia</taxon>
        <taxon>Polyangiales</taxon>
        <taxon>Polyangiaceae</taxon>
        <taxon>Sorangium</taxon>
    </lineage>
</organism>
<dbReference type="AlphaFoldDB" id="A0A150S8M5"/>
<feature type="domain" description="DUF2169" evidence="2">
    <location>
        <begin position="27"/>
        <end position="302"/>
    </location>
</feature>
<evidence type="ECO:0000313" key="3">
    <source>
        <dbReference type="EMBL" id="KYF88761.1"/>
    </source>
</evidence>
<gene>
    <name evidence="3" type="ORF">BE17_46695</name>
</gene>
<reference evidence="3 4" key="1">
    <citation type="submission" date="2014-02" db="EMBL/GenBank/DDBJ databases">
        <title>The small core and large imbalanced accessory genome model reveals a collaborative survival strategy of Sorangium cellulosum strains in nature.</title>
        <authorList>
            <person name="Han K."/>
            <person name="Peng R."/>
            <person name="Blom J."/>
            <person name="Li Y.-Z."/>
        </authorList>
    </citation>
    <scope>NUCLEOTIDE SEQUENCE [LARGE SCALE GENOMIC DNA]</scope>
    <source>
        <strain evidence="3 4">So0011-07</strain>
    </source>
</reference>
<protein>
    <recommendedName>
        <fullName evidence="2">DUF2169 domain-containing protein</fullName>
    </recommendedName>
</protein>